<evidence type="ECO:0000313" key="2">
    <source>
        <dbReference type="Proteomes" id="UP001482620"/>
    </source>
</evidence>
<accession>A0ABV0SSV1</accession>
<dbReference type="Proteomes" id="UP001482620">
    <property type="component" value="Unassembled WGS sequence"/>
</dbReference>
<name>A0ABV0SSV1_9TELE</name>
<organism evidence="1 2">
    <name type="scientific">Ilyodon furcidens</name>
    <name type="common">goldbreast splitfin</name>
    <dbReference type="NCBI Taxonomy" id="33524"/>
    <lineage>
        <taxon>Eukaryota</taxon>
        <taxon>Metazoa</taxon>
        <taxon>Chordata</taxon>
        <taxon>Craniata</taxon>
        <taxon>Vertebrata</taxon>
        <taxon>Euteleostomi</taxon>
        <taxon>Actinopterygii</taxon>
        <taxon>Neopterygii</taxon>
        <taxon>Teleostei</taxon>
        <taxon>Neoteleostei</taxon>
        <taxon>Acanthomorphata</taxon>
        <taxon>Ovalentaria</taxon>
        <taxon>Atherinomorphae</taxon>
        <taxon>Cyprinodontiformes</taxon>
        <taxon>Goodeidae</taxon>
        <taxon>Ilyodon</taxon>
    </lineage>
</organism>
<sequence>MFHRSSLQGTAGPALPEDGPEQVCSLLSSHLLVYIWSWLPVILCLSVNPFGNQSPLSSHVFLCVASHTKASTCFSFSRQLQVETKFLLRVCSQVKSTNCKLLIFISWLATQGSSS</sequence>
<dbReference type="EMBL" id="JAHRIQ010010909">
    <property type="protein sequence ID" value="MEQ2223675.1"/>
    <property type="molecule type" value="Genomic_DNA"/>
</dbReference>
<keyword evidence="2" id="KW-1185">Reference proteome</keyword>
<evidence type="ECO:0000313" key="1">
    <source>
        <dbReference type="EMBL" id="MEQ2223675.1"/>
    </source>
</evidence>
<proteinExistence type="predicted"/>
<protein>
    <submittedName>
        <fullName evidence="1">Uncharacterized protein</fullName>
    </submittedName>
</protein>
<reference evidence="1 2" key="1">
    <citation type="submission" date="2021-06" db="EMBL/GenBank/DDBJ databases">
        <authorList>
            <person name="Palmer J.M."/>
        </authorList>
    </citation>
    <scope>NUCLEOTIDE SEQUENCE [LARGE SCALE GENOMIC DNA]</scope>
    <source>
        <strain evidence="2">if_2019</strain>
        <tissue evidence="1">Muscle</tissue>
    </source>
</reference>
<comment type="caution">
    <text evidence="1">The sequence shown here is derived from an EMBL/GenBank/DDBJ whole genome shotgun (WGS) entry which is preliminary data.</text>
</comment>
<gene>
    <name evidence="1" type="ORF">ILYODFUR_039040</name>
</gene>